<evidence type="ECO:0000256" key="2">
    <source>
        <dbReference type="SAM" id="MobiDB-lite"/>
    </source>
</evidence>
<dbReference type="VEuPathDB" id="AmoebaDB:NAEGRDRAFT_58431"/>
<accession>D2VJX2</accession>
<evidence type="ECO:0000256" key="1">
    <source>
        <dbReference type="SAM" id="Coils"/>
    </source>
</evidence>
<feature type="region of interest" description="Disordered" evidence="2">
    <location>
        <begin position="126"/>
        <end position="146"/>
    </location>
</feature>
<dbReference type="GeneID" id="8852853"/>
<sequence>MARSEKNGSGYWSDEYKHSKNRHGSSRGSVNKIKRKKMRDATASFGQGGLQSIDSMPTRTFTQRYSLDTVYNSETTEYRHDNVKRYREKVEELDEKKEQLKLEKLSEKFEEWSAGKTNRTVRKALKKSKREGLEHPFEEESTDSEIEREIEKSRSKLVGANQEVVKYLETGSGKSFQWERHYSTK</sequence>
<dbReference type="KEGG" id="ngr:NAEGRDRAFT_58431"/>
<dbReference type="Proteomes" id="UP000006671">
    <property type="component" value="Unassembled WGS sequence"/>
</dbReference>
<dbReference type="OMA" id="SETTEYR"/>
<feature type="coiled-coil region" evidence="1">
    <location>
        <begin position="83"/>
        <end position="110"/>
    </location>
</feature>
<dbReference type="RefSeq" id="XP_002675509.1">
    <property type="nucleotide sequence ID" value="XM_002675463.1"/>
</dbReference>
<name>D2VJX2_NAEGR</name>
<gene>
    <name evidence="3" type="ORF">NAEGRDRAFT_58431</name>
</gene>
<keyword evidence="1" id="KW-0175">Coiled coil</keyword>
<feature type="region of interest" description="Disordered" evidence="2">
    <location>
        <begin position="1"/>
        <end position="57"/>
    </location>
</feature>
<dbReference type="InParanoid" id="D2VJX2"/>
<proteinExistence type="predicted"/>
<dbReference type="EMBL" id="GG738877">
    <property type="protein sequence ID" value="EFC42765.1"/>
    <property type="molecule type" value="Genomic_DNA"/>
</dbReference>
<protein>
    <submittedName>
        <fullName evidence="3">Uncharacterized protein</fullName>
    </submittedName>
</protein>
<evidence type="ECO:0000313" key="4">
    <source>
        <dbReference type="Proteomes" id="UP000006671"/>
    </source>
</evidence>
<dbReference type="AlphaFoldDB" id="D2VJX2"/>
<keyword evidence="4" id="KW-1185">Reference proteome</keyword>
<evidence type="ECO:0000313" key="3">
    <source>
        <dbReference type="EMBL" id="EFC42765.1"/>
    </source>
</evidence>
<reference evidence="3 4" key="1">
    <citation type="journal article" date="2010" name="Cell">
        <title>The genome of Naegleria gruberi illuminates early eukaryotic versatility.</title>
        <authorList>
            <person name="Fritz-Laylin L.K."/>
            <person name="Prochnik S.E."/>
            <person name="Ginger M.L."/>
            <person name="Dacks J.B."/>
            <person name="Carpenter M.L."/>
            <person name="Field M.C."/>
            <person name="Kuo A."/>
            <person name="Paredez A."/>
            <person name="Chapman J."/>
            <person name="Pham J."/>
            <person name="Shu S."/>
            <person name="Neupane R."/>
            <person name="Cipriano M."/>
            <person name="Mancuso J."/>
            <person name="Tu H."/>
            <person name="Salamov A."/>
            <person name="Lindquist E."/>
            <person name="Shapiro H."/>
            <person name="Lucas S."/>
            <person name="Grigoriev I.V."/>
            <person name="Cande W.Z."/>
            <person name="Fulton C."/>
            <person name="Rokhsar D.S."/>
            <person name="Dawson S.C."/>
        </authorList>
    </citation>
    <scope>NUCLEOTIDE SEQUENCE [LARGE SCALE GENOMIC DNA]</scope>
    <source>
        <strain evidence="3 4">NEG-M</strain>
    </source>
</reference>
<organism evidence="4">
    <name type="scientific">Naegleria gruberi</name>
    <name type="common">Amoeba</name>
    <dbReference type="NCBI Taxonomy" id="5762"/>
    <lineage>
        <taxon>Eukaryota</taxon>
        <taxon>Discoba</taxon>
        <taxon>Heterolobosea</taxon>
        <taxon>Tetramitia</taxon>
        <taxon>Eutetramitia</taxon>
        <taxon>Vahlkampfiidae</taxon>
        <taxon>Naegleria</taxon>
    </lineage>
</organism>